<keyword evidence="8 9" id="KW-0472">Membrane</keyword>
<keyword evidence="7 9" id="KW-1133">Transmembrane helix</keyword>
<evidence type="ECO:0000256" key="7">
    <source>
        <dbReference type="ARBA" id="ARBA00022989"/>
    </source>
</evidence>
<evidence type="ECO:0000256" key="1">
    <source>
        <dbReference type="ARBA" id="ARBA00004651"/>
    </source>
</evidence>
<evidence type="ECO:0000256" key="3">
    <source>
        <dbReference type="ARBA" id="ARBA00022448"/>
    </source>
</evidence>
<dbReference type="SUPFAM" id="SSF161098">
    <property type="entry name" value="MetI-like"/>
    <property type="match status" value="1"/>
</dbReference>
<evidence type="ECO:0000256" key="2">
    <source>
        <dbReference type="ARBA" id="ARBA00007069"/>
    </source>
</evidence>
<dbReference type="EMBL" id="SNXZ01000001">
    <property type="protein sequence ID" value="TDQ05439.1"/>
    <property type="molecule type" value="Genomic_DNA"/>
</dbReference>
<evidence type="ECO:0000256" key="10">
    <source>
        <dbReference type="RuleBase" id="RU363054"/>
    </source>
</evidence>
<feature type="domain" description="ABC transmembrane type-1" evidence="12">
    <location>
        <begin position="112"/>
        <end position="341"/>
    </location>
</feature>
<evidence type="ECO:0000313" key="14">
    <source>
        <dbReference type="Proteomes" id="UP000295444"/>
    </source>
</evidence>
<gene>
    <name evidence="13" type="ORF">EV186_1011409</name>
</gene>
<dbReference type="OrthoDB" id="9785113at2"/>
<feature type="transmembrane region" description="Helical" evidence="9">
    <location>
        <begin position="202"/>
        <end position="224"/>
    </location>
</feature>
<evidence type="ECO:0000256" key="4">
    <source>
        <dbReference type="ARBA" id="ARBA00022475"/>
    </source>
</evidence>
<reference evidence="13 14" key="1">
    <citation type="submission" date="2019-03" db="EMBL/GenBank/DDBJ databases">
        <title>Genomic Encyclopedia of Type Strains, Phase IV (KMG-IV): sequencing the most valuable type-strain genomes for metagenomic binning, comparative biology and taxonomic classification.</title>
        <authorList>
            <person name="Goeker M."/>
        </authorList>
    </citation>
    <scope>NUCLEOTIDE SEQUENCE [LARGE SCALE GENOMIC DNA]</scope>
    <source>
        <strain evidence="13 14">DSM 45361</strain>
    </source>
</reference>
<dbReference type="InterPro" id="IPR035906">
    <property type="entry name" value="MetI-like_sf"/>
</dbReference>
<dbReference type="InterPro" id="IPR051124">
    <property type="entry name" value="Phosphate_Transport_Permease"/>
</dbReference>
<feature type="transmembrane region" description="Helical" evidence="9">
    <location>
        <begin position="111"/>
        <end position="137"/>
    </location>
</feature>
<evidence type="ECO:0000256" key="11">
    <source>
        <dbReference type="SAM" id="MobiDB-lite"/>
    </source>
</evidence>
<dbReference type="PANTHER" id="PTHR30425:SF1">
    <property type="entry name" value="PHOSPHATE TRANSPORT SYSTEM PERMEASE PROTEIN PSTC"/>
    <property type="match status" value="1"/>
</dbReference>
<dbReference type="PROSITE" id="PS50928">
    <property type="entry name" value="ABC_TM1"/>
    <property type="match status" value="1"/>
</dbReference>
<feature type="transmembrane region" description="Helical" evidence="9">
    <location>
        <begin position="53"/>
        <end position="78"/>
    </location>
</feature>
<evidence type="ECO:0000259" key="12">
    <source>
        <dbReference type="PROSITE" id="PS50928"/>
    </source>
</evidence>
<organism evidence="13 14">
    <name type="scientific">Labedaea rhizosphaerae</name>
    <dbReference type="NCBI Taxonomy" id="598644"/>
    <lineage>
        <taxon>Bacteria</taxon>
        <taxon>Bacillati</taxon>
        <taxon>Actinomycetota</taxon>
        <taxon>Actinomycetes</taxon>
        <taxon>Pseudonocardiales</taxon>
        <taxon>Pseudonocardiaceae</taxon>
        <taxon>Labedaea</taxon>
    </lineage>
</organism>
<comment type="similarity">
    <text evidence="2 10">Belongs to the binding-protein-dependent transport system permease family. CysTW subfamily.</text>
</comment>
<evidence type="ECO:0000256" key="9">
    <source>
        <dbReference type="RuleBase" id="RU363032"/>
    </source>
</evidence>
<dbReference type="Proteomes" id="UP000295444">
    <property type="component" value="Unassembled WGS sequence"/>
</dbReference>
<dbReference type="InterPro" id="IPR000515">
    <property type="entry name" value="MetI-like"/>
</dbReference>
<dbReference type="GO" id="GO:0006817">
    <property type="term" value="P:phosphate ion transport"/>
    <property type="evidence" value="ECO:0007669"/>
    <property type="project" value="UniProtKB-KW"/>
</dbReference>
<dbReference type="AlphaFoldDB" id="A0A4R6SMR1"/>
<sequence>MSDRSSLRRPATTATSGGPRGGGVTDDEQFAEAPIPSPPSQSAAKHGRLGDRVFAGFATGAGVFMVVLIAAIGIFLLIQAIPPLADNKASFLFSRTWNADPADLNFGVLDLLLVTVFSSVFALVIAMPVSLGIALFLTQYAPRRAARPLAYLVDLLAAVPSIIYGLWGLEVLAPALSGFSVWLNENLGWIPIFADGNVSAQIGQTIFVAGIVLAVMLLPIITAVSREVFDRTPTPHLEGAIALGATKWEVIRTTVLPFGRPGYISASMLGLGRALGETIALLIILSTTTQFFGWSLFDGGDTIASKIARASAEFNDPKAAGAYVAAGLVLFALTFVVNAAARAIVAGHKEYE</sequence>
<dbReference type="NCBIfam" id="TIGR02138">
    <property type="entry name" value="phosphate_pstC"/>
    <property type="match status" value="1"/>
</dbReference>
<evidence type="ECO:0000313" key="13">
    <source>
        <dbReference type="EMBL" id="TDQ05439.1"/>
    </source>
</evidence>
<keyword evidence="4 10" id="KW-1003">Cell membrane</keyword>
<feature type="region of interest" description="Disordered" evidence="11">
    <location>
        <begin position="1"/>
        <end position="45"/>
    </location>
</feature>
<dbReference type="GO" id="GO:0005886">
    <property type="term" value="C:plasma membrane"/>
    <property type="evidence" value="ECO:0007669"/>
    <property type="project" value="UniProtKB-SubCell"/>
</dbReference>
<keyword evidence="14" id="KW-1185">Reference proteome</keyword>
<dbReference type="PANTHER" id="PTHR30425">
    <property type="entry name" value="PHOSPHATE TRANSPORT SYSTEM PERMEASE PROTEIN PST"/>
    <property type="match status" value="1"/>
</dbReference>
<dbReference type="GO" id="GO:0005315">
    <property type="term" value="F:phosphate transmembrane transporter activity"/>
    <property type="evidence" value="ECO:0007669"/>
    <property type="project" value="InterPro"/>
</dbReference>
<comment type="subcellular location">
    <subcellularLocation>
        <location evidence="1 9">Cell membrane</location>
        <topology evidence="1 9">Multi-pass membrane protein</topology>
    </subcellularLocation>
</comment>
<dbReference type="CDD" id="cd06261">
    <property type="entry name" value="TM_PBP2"/>
    <property type="match status" value="1"/>
</dbReference>
<name>A0A4R6SMR1_LABRH</name>
<dbReference type="Gene3D" id="1.10.3720.10">
    <property type="entry name" value="MetI-like"/>
    <property type="match status" value="1"/>
</dbReference>
<feature type="transmembrane region" description="Helical" evidence="9">
    <location>
        <begin position="149"/>
        <end position="167"/>
    </location>
</feature>
<evidence type="ECO:0000256" key="6">
    <source>
        <dbReference type="ARBA" id="ARBA00022692"/>
    </source>
</evidence>
<dbReference type="InterPro" id="IPR011864">
    <property type="entry name" value="Phosphate_PstC"/>
</dbReference>
<feature type="transmembrane region" description="Helical" evidence="9">
    <location>
        <begin position="278"/>
        <end position="297"/>
    </location>
</feature>
<feature type="transmembrane region" description="Helical" evidence="9">
    <location>
        <begin position="320"/>
        <end position="341"/>
    </location>
</feature>
<comment type="caution">
    <text evidence="13">The sequence shown here is derived from an EMBL/GenBank/DDBJ whole genome shotgun (WGS) entry which is preliminary data.</text>
</comment>
<proteinExistence type="inferred from homology"/>
<keyword evidence="6 9" id="KW-0812">Transmembrane</keyword>
<keyword evidence="5 10" id="KW-0592">Phosphate transport</keyword>
<accession>A0A4R6SMR1</accession>
<evidence type="ECO:0000256" key="5">
    <source>
        <dbReference type="ARBA" id="ARBA00022592"/>
    </source>
</evidence>
<dbReference type="Pfam" id="PF00528">
    <property type="entry name" value="BPD_transp_1"/>
    <property type="match status" value="1"/>
</dbReference>
<comment type="function">
    <text evidence="10">Part of the binding-protein-dependent transport system for phosphate; probably responsible for the translocation of the substrate across the membrane.</text>
</comment>
<evidence type="ECO:0000256" key="8">
    <source>
        <dbReference type="ARBA" id="ARBA00023136"/>
    </source>
</evidence>
<keyword evidence="3 9" id="KW-0813">Transport</keyword>
<protein>
    <recommendedName>
        <fullName evidence="10">Phosphate transport system permease protein</fullName>
    </recommendedName>
</protein>